<dbReference type="NCBIfam" id="TIGR01733">
    <property type="entry name" value="AA-adenyl-dom"/>
    <property type="match status" value="4"/>
</dbReference>
<dbReference type="GO" id="GO:0031177">
    <property type="term" value="F:phosphopantetheine binding"/>
    <property type="evidence" value="ECO:0007669"/>
    <property type="project" value="InterPro"/>
</dbReference>
<dbReference type="GO" id="GO:0009239">
    <property type="term" value="P:enterobactin biosynthetic process"/>
    <property type="evidence" value="ECO:0007669"/>
    <property type="project" value="TreeGrafter"/>
</dbReference>
<dbReference type="GO" id="GO:0009366">
    <property type="term" value="C:enterobactin synthetase complex"/>
    <property type="evidence" value="ECO:0007669"/>
    <property type="project" value="TreeGrafter"/>
</dbReference>
<evidence type="ECO:0000256" key="4">
    <source>
        <dbReference type="ARBA" id="ARBA00022553"/>
    </source>
</evidence>
<dbReference type="PANTHER" id="PTHR45527">
    <property type="entry name" value="NONRIBOSOMAL PEPTIDE SYNTHETASE"/>
    <property type="match status" value="1"/>
</dbReference>
<dbReference type="NCBIfam" id="NF003417">
    <property type="entry name" value="PRK04813.1"/>
    <property type="match status" value="4"/>
</dbReference>
<proteinExistence type="inferred from homology"/>
<name>A0A060PXN6_NOCAS</name>
<dbReference type="PROSITE" id="PS50075">
    <property type="entry name" value="CARRIER"/>
    <property type="match status" value="4"/>
</dbReference>
<dbReference type="InterPro" id="IPR010071">
    <property type="entry name" value="AA_adenyl_dom"/>
</dbReference>
<dbReference type="InterPro" id="IPR006162">
    <property type="entry name" value="Ppantetheine_attach_site"/>
</dbReference>
<dbReference type="CDD" id="cd17646">
    <property type="entry name" value="A_NRPS_AB3403-like"/>
    <property type="match status" value="1"/>
</dbReference>
<dbReference type="InterPro" id="IPR029058">
    <property type="entry name" value="AB_hydrolase_fold"/>
</dbReference>
<evidence type="ECO:0000256" key="1">
    <source>
        <dbReference type="ARBA" id="ARBA00001957"/>
    </source>
</evidence>
<dbReference type="Pfam" id="PF13193">
    <property type="entry name" value="AMP-binding_C"/>
    <property type="match status" value="3"/>
</dbReference>
<keyword evidence="3" id="KW-0596">Phosphopantetheine</keyword>
<evidence type="ECO:0000256" key="3">
    <source>
        <dbReference type="ARBA" id="ARBA00022450"/>
    </source>
</evidence>
<dbReference type="SUPFAM" id="SSF47336">
    <property type="entry name" value="ACP-like"/>
    <property type="match status" value="4"/>
</dbReference>
<dbReference type="GO" id="GO:0047527">
    <property type="term" value="F:2,3-dihydroxybenzoate-serine ligase activity"/>
    <property type="evidence" value="ECO:0007669"/>
    <property type="project" value="TreeGrafter"/>
</dbReference>
<dbReference type="Gene3D" id="3.40.50.1820">
    <property type="entry name" value="alpha/beta hydrolase"/>
    <property type="match status" value="1"/>
</dbReference>
<feature type="domain" description="Carrier" evidence="6">
    <location>
        <begin position="4195"/>
        <end position="4269"/>
    </location>
</feature>
<dbReference type="SMART" id="SM01294">
    <property type="entry name" value="PKS_PP_betabranch"/>
    <property type="match status" value="1"/>
</dbReference>
<dbReference type="PROSITE" id="PS00012">
    <property type="entry name" value="PHOSPHOPANTETHEINE"/>
    <property type="match status" value="4"/>
</dbReference>
<dbReference type="Gene3D" id="1.10.1200.10">
    <property type="entry name" value="ACP-like"/>
    <property type="match status" value="3"/>
</dbReference>
<sequence length="4555" mass="487916">MSSLATDRVSSCVTDDDPGQPFALSPGQTALWYAQRIRPDIPLTIAHYVELHGDLDPGRLLYAVERFGAESQVGHVRLLEIDGVPHQRVDLAWRPGWARIDLRGEPDPRAAALRWMNQHASTPIDMEREPLTINVVLQVGDQDWFWYERGHHIVIDGYGAMNALARTAEIYTAVGEQREPSVSRAAALVELYADESRYRESSRCRADREYWMEQLAGVGEPMTLSSVTATGDTHDPGRHRATAVLDTDLDALLTDAITAHGSANSALIVAALAAYVRSVTGDSDVVLSLPVSARTTVALRRSAGVVSNVVPLRVRFDEHTTVADVVRQTELQITGALRHQRYRSDDIRRDCGYSRDARGFFGPMVNIMLFHDELKFGDIAGQLHVLATGPVEDLSINIYNGDGGRIQLDFEANPKLYGEAEVAAHHGRYLDFLGRFLAAEPGTPTRALTAITADEQALVLREWNATEIPVPEATLVSLFTDQVRRSPHAVALEFGDRAIGYTELGDRVNQLARELIARGAGPETTVGVCLHRSIEMVIGLYAVLATGAAYLPLDPDHPADRIDAVLAQARPVCVLTAARDLVRLPEGVTRVELDTIDVTGHAADPITDADRRAPLRPEQLAYVIFTSGSTGKPKGVGVTHASIVNRLRWMQAEYPLDHTDAVLQKTPATFDVSVWEFFWPLQVGARLVVAAPDGHRDPAYLARIITEKGITTAHFVPSMLSLFVTDPRVAGGAGLRRVFCSGEALPGATVADFHAALHGLDGGPDLHNLYGPTEAAVDVTYWPCPADATTVPIGSPVWNTRTYVLDSQLRPVPPGVAGELYLAGVQLARGYLGRPDLTADRFVANPFTPGERMYRTGDLARWQLDAPVLEYLGRTDFQVKIRGLRIELGEIESALLAQDAVARAVCVARPSRTGDDELVAYVVAASGATAPEPAVLLAGLRRSLPSYMVPSALVVLDEMPLSANGKVDRKALPEPAVGVRLTTGAAAPQTELECALAEIFTEVLALDGTAIGVEDSFFDLGGNSLVAARAVARINTTLDANLTIRELFEASTIAALAGYISTHRPETSTPKLVPAVRPERVPLSLAQQRLWILNRFAEHAAAYNMPLALRLTGTLDLDALRAGLRDVLDRHESLRTSFPEGPDGAYQLIHPAAAVEPALVPVDVIAADLVGLIAEFTGQGFDLRTETPLRVALYRVGAADHLLVVVLHHICGDGWSVAPLARDLMSAVAARADGAAPQWTPLPVQYADFALWQRALLGDEADPESPLGKQLGHWRDALAGLPDQLDLPLDRPRPLHRETGGDTVAFTIDPEIRGAVSELAHARGVSMFMVLHAALATLLARLCGTGDITVGTPIAGRSDPALDDLVGMFVNTLVLRTEVDLGAGFDRMLDQVRETDLDAFANPDVPFERLVELVNPDRSTSRHPLFQVMLSYDRTPELRVELPGVAAELVPVETGVAKFDLQLEVRDNHADGPLEAEFGFATDVFDRATVEAIARRFTALLTAVVADPTVPVGDLELLDRKEAARLVPIAGAPAEPAGTLARLLGETAQRLADAVAVRYLGFDTTYRELDERSNRLARSLIAHGAGPEAVVAVALPRSLESIVAIWAVAKSGAAYVPVDPAYPAGRIAHMIGDSGAVLGLTLPEHLAGLPTTTGKHRKAPEWLVFGTAEFEADCASRSATPVTDTDRRHPMRAGQPAYLIYTSGSTGTPKAVVVTHAGIASLASEQTQLFKVTDGARTMHFSSPSFDASVLELLLGFAAGATIVVAPADLYGGAELAGFLRSERITHAFITPAALATVPAGDFPDLSTVIVGGEACSDELVARWASAYRMHNMYGPSEATVAVTASAAMVAGEPVPLGAPVRGMRLFVLDARLHPVPPGTPGELYVSGPGLARGYLGKLALTAQRFVANPHGRVGERMYRTGDLVVSDAVGRLRFLGRADDQIKIRGFRIELREIDHVLREHPGVRSALTVVHVDEQGQQRLASYVTADGAIEPAAILATARGRLPGYMVPAAVAVLDRMPVTPAGKLDRKALPAPEFTTTAGSRAPRTHLEMRVAAVFTEILGRPVPGAEDSFFEIGGNSLLATRLAAALHADFSVDLPVRQIFEAPTVAGIAGLIAEAPRTQRVALAVHTPRPGRIPLSLPQQRLWFLNRLSPESSAYNIAFVLRIGGDLNVAALRAALTDLVERHEVLRTIFPEDLSGAQQIVLPAAGAVPAVAAIDTDPAQAEATLTTLAREGFDLTSQTPLRVRLLRVAPEEHLLGVVVHHIAADGWSLGPLTRDLAQSYVARAAGSAPARPPLPVQYADFSLWQRTVLGAEDDPDSIAATQLAHWREALAELPDELPLPFDRPRPADPTGVAGTVRCEVSAPLQRAMRELAADTGVSLFMVIRSALAVLLRGVTGGRDIPLGTPVAGRTDIQLDDLVGMFVNTLVLRSDVDPDRSFVDLLLADRDDELAAIANSDLPFERVVDALGRDSRAGNRHPLFQVALSMQDDRAPRLELPGLRLAAEELDIARAKFDLELRVAPGEDDGQRFDFVYSAELFDADTMATLAQRFVQILTQVTADPHQLVSQIEALTVPERRTLVPAQGPSAVTPIVLADIIERAATTFAHRPALRWFAGGSVAGEVGELDYDEVGERAHRLGRALIARGIGTGDRVAVGLTRGLDCALAIFGVAASGAAFVPVDPRYPADRVRHMLTDSGASAVLTTTADVASLREAAGPIETQWMLVDDVEFHAELAGYDGAPITDAERVRPVRPADLAYQIYTSGSTGLPKGVTVTHSGLVSLAVDLQERMGLDRFARTFFFSTPSFDVSVLDMLLAVWSGAEMVIGPIDIYGGDELGALLEREDITHTFLTPAVLASIDAARWPLPHLRGLMAGGEAVPPDLVANWAPGRRFVNAYGPTEFTVIAAMSQLALDRPVTIGTPVRGARVLVLDERLRPVATGVPGELYLGGAGIAQGYHERFGLTAGRFVADPFGPAGSRMYRTGDVVRWTADRELDYLGRSDHQVKVRGFRIELGEISAVLGSHPDVRFSHTEVRRIAGDDRIVAWVQLADGTDPAVLAEVRNHAAARLAGHMVPASLTLLDQVPLTPVGKLDRGALPEPEFTATAGRAPQTAAERLVAQVFSDLVGAAEVSATDSFFDIGGNSLLATQLVARLAAASSVRLEVRTVFAAPTVAELAALLDAGPSGDEGRPDLVKQERPERIPLSAAQRRLWFLNRFNAGTEGEGQSAGAYNIPVVLRLHGPVDLDALIAALHTVQRRHETLRTVFPESSGEPEQLVLDPEIAAVTLFHATASPDEVESAVTRFVTPGFDLSGSVPMRAALITVDHTGLPVPAQAKLAVAGSKEHVLVLVVHHIAMDGWSLEPLAGEVAAAYRGIRAGEQYGDFIPEIQYTDYTLWQQELLGTEDDPESVISKQLAHWRGVLDGLPELLTVPADRPRPPVPSYRGGTVDCQVDAATHRALRSIATANNVSMFMVLHAALAVLLHRVTGDDDIAVGTATAGRGHPALDAMIGMFVNTLVLRTEVTDERAFVDLLRNVRDRDLDAFANADMPFERLVEVLNPARSQAHHPLFQVMLSVRNAPVRMLELPGLRIEAVDTDAGIAKFDLQFTFTETQTADRIGDGITLAVNYAADLFDEVTARRLGDRLVRLLTAVAADPHTAVGDLALLDAVEWTALAPVHGSRADIPVSFPAVFGAAVARSRDSVALSAGDTVVTYDALDRWTNRLARVLIGQGVGPESLVALGIPRSVESVATMLAVAKAGAAFVPVDPNYPAQRISHMLTDSGAAVGLTLLAHRDRLPGDCRWLVLDDPQTRATVLGTDDTPITDADRIRPLRVSNPAYIVYTSGSTGTPKGVVVTHGGISNFAAECADRYDVRPGSRILHFATPSFDGSMLDILFALGGAATLVIAPTGIVGGEELRQLYIRERITHAFVTTAALGTVDPAGVNSLAHVLVGGEALPPDLLARWAPGRNFYNVYGPTETTIVTLMPQPMSPQGPITIGGPIRGVAATVLDRRLHPTPVGVTGELQLAGSALARGYHNRPGLTAQRFVANPYGAPGERMYRTGDLVRWRDGVKSALDVEYVGRTDHQVKVRGFRIELGEIDVAFGRHPDVEFALTIGHTTQAGATALVSYVKARAGLAPTVRELLDHVGAHVPNYMVPQSVMLLDEVPLNPVGKLDRARLPEPVFTAAEGYRAPSTPAEVALCTVFAEVLGVERVGADDGFFELGGNSLLATKVVAALREQGYDMPVQLMFGDATPAGIAARLDGADAGAAIAAATAPVLPIRPSTGPHDTPLFCVHPAIGLAWCYAGLLAHLAPGRPVYGLQAPHVSGDDRFTSIPEAAGHYVAHIKSIQPHGPYHLLGWSLGGLIAQEVAVQLQDAGEDVALLAMMDSYQLGDRWLDTAMPSVADILGEFGADILGGAPLPADIDLHEAADLLRAQPGPFAALSVENLERLYTGYADGTMMANRFRPRTFDGDLVFFSAVADEINAADPGRRAEAWQPFVTGNIHNHDLPCRHAAMTTPESLAVIGPVLHRHLDAVPEITVCGGGQKEMRP</sequence>
<dbReference type="Gene3D" id="3.40.50.12780">
    <property type="entry name" value="N-terminal domain of ligase-like"/>
    <property type="match status" value="2"/>
</dbReference>
<dbReference type="Pfam" id="PF00668">
    <property type="entry name" value="Condensation"/>
    <property type="match status" value="4"/>
</dbReference>
<dbReference type="Gene3D" id="3.30.300.30">
    <property type="match status" value="4"/>
</dbReference>
<feature type="region of interest" description="Disordered" evidence="5">
    <location>
        <begin position="1"/>
        <end position="21"/>
    </location>
</feature>
<dbReference type="GO" id="GO:0043041">
    <property type="term" value="P:amino acid activation for nonribosomal peptide biosynthetic process"/>
    <property type="evidence" value="ECO:0007669"/>
    <property type="project" value="TreeGrafter"/>
</dbReference>
<dbReference type="SUPFAM" id="SSF52777">
    <property type="entry name" value="CoA-dependent acyltransferases"/>
    <property type="match status" value="8"/>
</dbReference>
<dbReference type="UniPathway" id="UPA00011"/>
<dbReference type="InterPro" id="IPR000873">
    <property type="entry name" value="AMP-dep_synth/lig_dom"/>
</dbReference>
<evidence type="ECO:0000256" key="2">
    <source>
        <dbReference type="ARBA" id="ARBA00006432"/>
    </source>
</evidence>
<dbReference type="InterPro" id="IPR009081">
    <property type="entry name" value="PP-bd_ACP"/>
</dbReference>
<dbReference type="SUPFAM" id="SSF56801">
    <property type="entry name" value="Acetyl-CoA synthetase-like"/>
    <property type="match status" value="4"/>
</dbReference>
<dbReference type="InterPro" id="IPR001242">
    <property type="entry name" value="Condensation_dom"/>
</dbReference>
<dbReference type="InterPro" id="IPR001031">
    <property type="entry name" value="Thioesterase"/>
</dbReference>
<dbReference type="Gene3D" id="3.30.559.30">
    <property type="entry name" value="Nonribosomal peptide synthetase, condensation domain"/>
    <property type="match status" value="4"/>
</dbReference>
<feature type="domain" description="Carrier" evidence="6">
    <location>
        <begin position="987"/>
        <end position="1064"/>
    </location>
</feature>
<dbReference type="SUPFAM" id="SSF53474">
    <property type="entry name" value="alpha/beta-Hydrolases"/>
    <property type="match status" value="1"/>
</dbReference>
<dbReference type="Pfam" id="PF00975">
    <property type="entry name" value="Thioesterase"/>
    <property type="match status" value="1"/>
</dbReference>
<dbReference type="Gene3D" id="2.30.38.10">
    <property type="entry name" value="Luciferase, Domain 3"/>
    <property type="match status" value="2"/>
</dbReference>
<dbReference type="Pfam" id="PF00501">
    <property type="entry name" value="AMP-binding"/>
    <property type="match status" value="4"/>
</dbReference>
<comment type="similarity">
    <text evidence="2">Belongs to the ATP-dependent AMP-binding enzyme family.</text>
</comment>
<dbReference type="InterPro" id="IPR036736">
    <property type="entry name" value="ACP-like_sf"/>
</dbReference>
<protein>
    <submittedName>
        <fullName evidence="7">Non-ribosomal peptide synthetase</fullName>
    </submittedName>
</protein>
<feature type="compositionally biased region" description="Polar residues" evidence="5">
    <location>
        <begin position="1"/>
        <end position="13"/>
    </location>
</feature>
<dbReference type="PROSITE" id="PS00455">
    <property type="entry name" value="AMP_BINDING"/>
    <property type="match status" value="3"/>
</dbReference>
<dbReference type="PANTHER" id="PTHR45527:SF1">
    <property type="entry name" value="FATTY ACID SYNTHASE"/>
    <property type="match status" value="1"/>
</dbReference>
<dbReference type="InterPro" id="IPR045851">
    <property type="entry name" value="AMP-bd_C_sf"/>
</dbReference>
<dbReference type="InterPro" id="IPR023213">
    <property type="entry name" value="CAT-like_dom_sf"/>
</dbReference>
<dbReference type="InterPro" id="IPR020845">
    <property type="entry name" value="AMP-binding_CS"/>
</dbReference>
<dbReference type="GO" id="GO:0005829">
    <property type="term" value="C:cytosol"/>
    <property type="evidence" value="ECO:0007669"/>
    <property type="project" value="TreeGrafter"/>
</dbReference>
<keyword evidence="4" id="KW-0597">Phosphoprotein</keyword>
<dbReference type="Pfam" id="PF00550">
    <property type="entry name" value="PP-binding"/>
    <property type="match status" value="4"/>
</dbReference>
<dbReference type="CDD" id="cd19540">
    <property type="entry name" value="LCL_NRPS-like"/>
    <property type="match status" value="3"/>
</dbReference>
<evidence type="ECO:0000313" key="7">
    <source>
        <dbReference type="EMBL" id="BAO99066.1"/>
    </source>
</evidence>
<dbReference type="InterPro" id="IPR020806">
    <property type="entry name" value="PKS_PP-bd"/>
</dbReference>
<organism evidence="7">
    <name type="scientific">Nocardia asteroides</name>
    <dbReference type="NCBI Taxonomy" id="1824"/>
    <lineage>
        <taxon>Bacteria</taxon>
        <taxon>Bacillati</taxon>
        <taxon>Actinomycetota</taxon>
        <taxon>Actinomycetes</taxon>
        <taxon>Mycobacteriales</taxon>
        <taxon>Nocardiaceae</taxon>
        <taxon>Nocardia</taxon>
    </lineage>
</organism>
<feature type="domain" description="Carrier" evidence="6">
    <location>
        <begin position="3111"/>
        <end position="3186"/>
    </location>
</feature>
<dbReference type="InterPro" id="IPR025110">
    <property type="entry name" value="AMP-bd_C"/>
</dbReference>
<feature type="domain" description="Carrier" evidence="6">
    <location>
        <begin position="2046"/>
        <end position="2121"/>
    </location>
</feature>
<evidence type="ECO:0000256" key="5">
    <source>
        <dbReference type="SAM" id="MobiDB-lite"/>
    </source>
</evidence>
<dbReference type="EMBL" id="AB700130">
    <property type="protein sequence ID" value="BAO99066.1"/>
    <property type="molecule type" value="Genomic_DNA"/>
</dbReference>
<reference evidence="7" key="1">
    <citation type="journal article" date="2014" name="BMC Genomics">
        <title>Genome based analysis of type-I polyketide synthase and nonribosomal peptide synthetase gene clusters in seven strains of five representative Nocardia species.</title>
        <authorList>
            <person name="Komaki H."/>
            <person name="Ichikawa N."/>
            <person name="Hosoyama A."/>
            <person name="Takahashi-Nakaguchi A."/>
            <person name="Matsuzawa T."/>
            <person name="Suzuki K."/>
            <person name="Fujita N."/>
            <person name="Gonoi T."/>
        </authorList>
    </citation>
    <scope>NUCLEOTIDE SEQUENCE</scope>
    <source>
        <strain evidence="7">NBRC 15531</strain>
    </source>
</reference>
<dbReference type="GeneID" id="91517832"/>
<dbReference type="RefSeq" id="WP_022566796.1">
    <property type="nucleotide sequence ID" value="NZ_CP089227.1"/>
</dbReference>
<dbReference type="InterPro" id="IPR042099">
    <property type="entry name" value="ANL_N_sf"/>
</dbReference>
<comment type="cofactor">
    <cofactor evidence="1">
        <name>pantetheine 4'-phosphate</name>
        <dbReference type="ChEBI" id="CHEBI:47942"/>
    </cofactor>
</comment>
<dbReference type="FunFam" id="1.10.1200.10:FF:000016">
    <property type="entry name" value="Non-ribosomal peptide synthase"/>
    <property type="match status" value="1"/>
</dbReference>
<dbReference type="Gene3D" id="3.40.50.980">
    <property type="match status" value="4"/>
</dbReference>
<dbReference type="SMART" id="SM00823">
    <property type="entry name" value="PKS_PP"/>
    <property type="match status" value="4"/>
</dbReference>
<dbReference type="Gene3D" id="3.30.559.10">
    <property type="entry name" value="Chloramphenicol acetyltransferase-like domain"/>
    <property type="match status" value="4"/>
</dbReference>
<dbReference type="FunFam" id="3.40.50.980:FF:000002">
    <property type="entry name" value="Enterobactin synthetase component F"/>
    <property type="match status" value="1"/>
</dbReference>
<dbReference type="FunFam" id="3.40.50.980:FF:000001">
    <property type="entry name" value="Non-ribosomal peptide synthetase"/>
    <property type="match status" value="2"/>
</dbReference>
<dbReference type="FunFam" id="2.30.38.10:FF:000001">
    <property type="entry name" value="Non-ribosomal peptide synthetase PvdI"/>
    <property type="match status" value="1"/>
</dbReference>
<dbReference type="FunFam" id="1.10.1200.10:FF:000005">
    <property type="entry name" value="Nonribosomal peptide synthetase 1"/>
    <property type="match status" value="1"/>
</dbReference>
<dbReference type="GO" id="GO:0072330">
    <property type="term" value="P:monocarboxylic acid biosynthetic process"/>
    <property type="evidence" value="ECO:0007669"/>
    <property type="project" value="UniProtKB-ARBA"/>
</dbReference>
<dbReference type="FunFam" id="3.30.300.30:FF:000010">
    <property type="entry name" value="Enterobactin synthetase component F"/>
    <property type="match status" value="2"/>
</dbReference>
<dbReference type="FunFam" id="3.40.50.12780:FF:000012">
    <property type="entry name" value="Non-ribosomal peptide synthetase"/>
    <property type="match status" value="1"/>
</dbReference>
<evidence type="ECO:0000259" key="6">
    <source>
        <dbReference type="PROSITE" id="PS50075"/>
    </source>
</evidence>
<accession>A0A060PXN6</accession>
<dbReference type="GO" id="GO:0008610">
    <property type="term" value="P:lipid biosynthetic process"/>
    <property type="evidence" value="ECO:0007669"/>
    <property type="project" value="UniProtKB-ARBA"/>
</dbReference>